<feature type="non-terminal residue" evidence="1">
    <location>
        <position position="1"/>
    </location>
</feature>
<accession>A0A371HPK0</accession>
<dbReference type="OrthoDB" id="411615at2759"/>
<reference evidence="1" key="1">
    <citation type="submission" date="2018-05" db="EMBL/GenBank/DDBJ databases">
        <title>Draft genome of Mucuna pruriens seed.</title>
        <authorList>
            <person name="Nnadi N.E."/>
            <person name="Vos R."/>
            <person name="Hasami M.H."/>
            <person name="Devisetty U.K."/>
            <person name="Aguiy J.C."/>
        </authorList>
    </citation>
    <scope>NUCLEOTIDE SEQUENCE [LARGE SCALE GENOMIC DNA]</scope>
    <source>
        <strain evidence="1">JCA_2017</strain>
    </source>
</reference>
<dbReference type="Proteomes" id="UP000257109">
    <property type="component" value="Unassembled WGS sequence"/>
</dbReference>
<evidence type="ECO:0000313" key="2">
    <source>
        <dbReference type="Proteomes" id="UP000257109"/>
    </source>
</evidence>
<protein>
    <submittedName>
        <fullName evidence="1">Uncharacterized protein</fullName>
    </submittedName>
</protein>
<dbReference type="AlphaFoldDB" id="A0A371HPK0"/>
<organism evidence="1 2">
    <name type="scientific">Mucuna pruriens</name>
    <name type="common">Velvet bean</name>
    <name type="synonym">Dolichos pruriens</name>
    <dbReference type="NCBI Taxonomy" id="157652"/>
    <lineage>
        <taxon>Eukaryota</taxon>
        <taxon>Viridiplantae</taxon>
        <taxon>Streptophyta</taxon>
        <taxon>Embryophyta</taxon>
        <taxon>Tracheophyta</taxon>
        <taxon>Spermatophyta</taxon>
        <taxon>Magnoliopsida</taxon>
        <taxon>eudicotyledons</taxon>
        <taxon>Gunneridae</taxon>
        <taxon>Pentapetalae</taxon>
        <taxon>rosids</taxon>
        <taxon>fabids</taxon>
        <taxon>Fabales</taxon>
        <taxon>Fabaceae</taxon>
        <taxon>Papilionoideae</taxon>
        <taxon>50 kb inversion clade</taxon>
        <taxon>NPAAA clade</taxon>
        <taxon>indigoferoid/millettioid clade</taxon>
        <taxon>Phaseoleae</taxon>
        <taxon>Mucuna</taxon>
    </lineage>
</organism>
<evidence type="ECO:0000313" key="1">
    <source>
        <dbReference type="EMBL" id="RDY04604.1"/>
    </source>
</evidence>
<gene>
    <name evidence="1" type="ORF">CR513_11661</name>
</gene>
<sequence length="194" mass="22388">MELRSLVQLQVLAAAQSRVYFLDIRQPVDRRILKEVEFGKEENIRNVSFDEKSINDIGQVLVPITIQEITRVIGDNVQTIVHTIVPDIVPKQDYNEVLPQTPIEQPQQPQEVSLRRSIRERRHAIPDNYIVFLQEHEGGIGLTKDDPNNFYQAMNSSNSQNWIDTMKDELNSMQDNDIWDLVELPKGVKPISCK</sequence>
<keyword evidence="2" id="KW-1185">Reference proteome</keyword>
<name>A0A371HPK0_MUCPR</name>
<comment type="caution">
    <text evidence="1">The sequence shown here is derived from an EMBL/GenBank/DDBJ whole genome shotgun (WGS) entry which is preliminary data.</text>
</comment>
<proteinExistence type="predicted"/>
<dbReference type="EMBL" id="QJKJ01002049">
    <property type="protein sequence ID" value="RDY04604.1"/>
    <property type="molecule type" value="Genomic_DNA"/>
</dbReference>